<dbReference type="InterPro" id="IPR036390">
    <property type="entry name" value="WH_DNA-bd_sf"/>
</dbReference>
<dbReference type="GO" id="GO:0043565">
    <property type="term" value="F:sequence-specific DNA binding"/>
    <property type="evidence" value="ECO:0007669"/>
    <property type="project" value="TreeGrafter"/>
</dbReference>
<dbReference type="FunFam" id="1.10.10.10:FF:000001">
    <property type="entry name" value="LysR family transcriptional regulator"/>
    <property type="match status" value="1"/>
</dbReference>
<dbReference type="RefSeq" id="WP_073631320.1">
    <property type="nucleotide sequence ID" value="NZ_FRXO01000009.1"/>
</dbReference>
<protein>
    <submittedName>
        <fullName evidence="6">Transcriptional regulator, LysR family</fullName>
    </submittedName>
</protein>
<proteinExistence type="inferred from homology"/>
<dbReference type="GO" id="GO:0006351">
    <property type="term" value="P:DNA-templated transcription"/>
    <property type="evidence" value="ECO:0007669"/>
    <property type="project" value="TreeGrafter"/>
</dbReference>
<dbReference type="OrthoDB" id="9786526at2"/>
<dbReference type="PANTHER" id="PTHR30537">
    <property type="entry name" value="HTH-TYPE TRANSCRIPTIONAL REGULATOR"/>
    <property type="match status" value="1"/>
</dbReference>
<keyword evidence="7" id="KW-1185">Reference proteome</keyword>
<dbReference type="InterPro" id="IPR005119">
    <property type="entry name" value="LysR_subst-bd"/>
</dbReference>
<evidence type="ECO:0000256" key="1">
    <source>
        <dbReference type="ARBA" id="ARBA00009437"/>
    </source>
</evidence>
<reference evidence="6 7" key="1">
    <citation type="submission" date="2016-12" db="EMBL/GenBank/DDBJ databases">
        <authorList>
            <person name="Song W.-J."/>
            <person name="Kurnit D.M."/>
        </authorList>
    </citation>
    <scope>NUCLEOTIDE SEQUENCE [LARGE SCALE GENOMIC DNA]</scope>
    <source>
        <strain evidence="6 7">DSM 19599</strain>
    </source>
</reference>
<feature type="domain" description="HTH lysR-type" evidence="5">
    <location>
        <begin position="1"/>
        <end position="59"/>
    </location>
</feature>
<dbReference type="Gene3D" id="3.40.190.290">
    <property type="match status" value="1"/>
</dbReference>
<dbReference type="InterPro" id="IPR000847">
    <property type="entry name" value="LysR_HTH_N"/>
</dbReference>
<dbReference type="Pfam" id="PF03466">
    <property type="entry name" value="LysR_substrate"/>
    <property type="match status" value="1"/>
</dbReference>
<dbReference type="Proteomes" id="UP000186406">
    <property type="component" value="Unassembled WGS sequence"/>
</dbReference>
<dbReference type="GO" id="GO:0003700">
    <property type="term" value="F:DNA-binding transcription factor activity"/>
    <property type="evidence" value="ECO:0007669"/>
    <property type="project" value="InterPro"/>
</dbReference>
<evidence type="ECO:0000256" key="2">
    <source>
        <dbReference type="ARBA" id="ARBA00023015"/>
    </source>
</evidence>
<name>A0A1M7ZQ84_9HYPH</name>
<evidence type="ECO:0000256" key="4">
    <source>
        <dbReference type="ARBA" id="ARBA00023163"/>
    </source>
</evidence>
<keyword evidence="3" id="KW-0238">DNA-binding</keyword>
<dbReference type="Pfam" id="PF00126">
    <property type="entry name" value="HTH_1"/>
    <property type="match status" value="1"/>
</dbReference>
<sequence length="300" mass="32703">MDRFDAMTVLVAVVEAGSLSAGARRLGTPLATISRKVGELERHLGARLLLRTSRGLALTEEGRAFVAASRRILEDLEAAEREAAGDFGALRGGFHVTAPVEFGQRHLLPVVLGFLEEQPEINLRLTLADRQVSLSDEHVDVALRIGHLADSALIATRVGTVRRVICASPGYLARRGVPERPEDLVRHDGISFQGFAVAPEWRYRRDSVAFAVEPRPKLAVNTTGAAVQAALADVGIIRLLSYQVADELRTGRLRELLADFAPEPLPVNLIYAPSEPLPPKVRCFMDWSVPRLRAAMAESA</sequence>
<dbReference type="InterPro" id="IPR036388">
    <property type="entry name" value="WH-like_DNA-bd_sf"/>
</dbReference>
<dbReference type="AlphaFoldDB" id="A0A1M7ZQ84"/>
<dbReference type="SUPFAM" id="SSF53850">
    <property type="entry name" value="Periplasmic binding protein-like II"/>
    <property type="match status" value="1"/>
</dbReference>
<gene>
    <name evidence="6" type="ORF">SAMN02745172_03631</name>
</gene>
<dbReference type="SUPFAM" id="SSF46785">
    <property type="entry name" value="Winged helix' DNA-binding domain"/>
    <property type="match status" value="1"/>
</dbReference>
<dbReference type="PANTHER" id="PTHR30537:SF5">
    <property type="entry name" value="HTH-TYPE TRANSCRIPTIONAL ACTIVATOR TTDR-RELATED"/>
    <property type="match status" value="1"/>
</dbReference>
<dbReference type="EMBL" id="FRXO01000009">
    <property type="protein sequence ID" value="SHO66969.1"/>
    <property type="molecule type" value="Genomic_DNA"/>
</dbReference>
<organism evidence="6 7">
    <name type="scientific">Pseudoxanthobacter soli DSM 19599</name>
    <dbReference type="NCBI Taxonomy" id="1123029"/>
    <lineage>
        <taxon>Bacteria</taxon>
        <taxon>Pseudomonadati</taxon>
        <taxon>Pseudomonadota</taxon>
        <taxon>Alphaproteobacteria</taxon>
        <taxon>Hyphomicrobiales</taxon>
        <taxon>Segnochrobactraceae</taxon>
        <taxon>Pseudoxanthobacter</taxon>
    </lineage>
</organism>
<accession>A0A1M7ZQ84</accession>
<keyword evidence="4" id="KW-0804">Transcription</keyword>
<dbReference type="InterPro" id="IPR058163">
    <property type="entry name" value="LysR-type_TF_proteobact-type"/>
</dbReference>
<evidence type="ECO:0000259" key="5">
    <source>
        <dbReference type="PROSITE" id="PS50931"/>
    </source>
</evidence>
<evidence type="ECO:0000313" key="6">
    <source>
        <dbReference type="EMBL" id="SHO66969.1"/>
    </source>
</evidence>
<keyword evidence="2" id="KW-0805">Transcription regulation</keyword>
<comment type="similarity">
    <text evidence="1">Belongs to the LysR transcriptional regulatory family.</text>
</comment>
<dbReference type="STRING" id="1123029.SAMN02745172_03631"/>
<evidence type="ECO:0000313" key="7">
    <source>
        <dbReference type="Proteomes" id="UP000186406"/>
    </source>
</evidence>
<dbReference type="Gene3D" id="1.10.10.10">
    <property type="entry name" value="Winged helix-like DNA-binding domain superfamily/Winged helix DNA-binding domain"/>
    <property type="match status" value="1"/>
</dbReference>
<dbReference type="CDD" id="cd08471">
    <property type="entry name" value="PBP2_CrgA_like_2"/>
    <property type="match status" value="1"/>
</dbReference>
<dbReference type="PROSITE" id="PS50931">
    <property type="entry name" value="HTH_LYSR"/>
    <property type="match status" value="1"/>
</dbReference>
<evidence type="ECO:0000256" key="3">
    <source>
        <dbReference type="ARBA" id="ARBA00023125"/>
    </source>
</evidence>